<accession>A0A1S1X4Y3</accession>
<evidence type="ECO:0000313" key="2">
    <source>
        <dbReference type="Proteomes" id="UP000180088"/>
    </source>
</evidence>
<dbReference type="SUPFAM" id="SSF56784">
    <property type="entry name" value="HAD-like"/>
    <property type="match status" value="1"/>
</dbReference>
<dbReference type="RefSeq" id="WP_071116142.1">
    <property type="nucleotide sequence ID" value="NZ_MKCS01000001.1"/>
</dbReference>
<comment type="caution">
    <text evidence="1">The sequence shown here is derived from an EMBL/GenBank/DDBJ whole genome shotgun (WGS) entry which is preliminary data.</text>
</comment>
<protein>
    <recommendedName>
        <fullName evidence="3">Haloacid dehalogenase</fullName>
    </recommendedName>
</protein>
<dbReference type="EMBL" id="MKCS01000001">
    <property type="protein sequence ID" value="OHX14533.1"/>
    <property type="molecule type" value="Genomic_DNA"/>
</dbReference>
<name>A0A1S1X4Y3_9NEIS</name>
<dbReference type="AlphaFoldDB" id="A0A1S1X4Y3"/>
<dbReference type="InterPro" id="IPR023214">
    <property type="entry name" value="HAD_sf"/>
</dbReference>
<proteinExistence type="predicted"/>
<evidence type="ECO:0008006" key="3">
    <source>
        <dbReference type="Google" id="ProtNLM"/>
    </source>
</evidence>
<sequence>MIGKDMQYLLGDRSLRALTALPELRGAAGVLGSDVEGPLFLGDFIAEALSARVRPRHGAIEAVPSYGQILYQEGYAAFTETTIGLRRPLRRVGGGGPPGCRYTWVQEGTDTILALPMLLASGVDYAYLDGLARGSAATPGAAELVRELERRGMPVVGITTAPQQPYRNLVERNGLLARERIIGSPFPLNETRELLQGRRRWDDEIGMVCRYLDDAFAIIDGYSEIHSRHGERSRRLSDAGRRLLRARFLKHCRDELGISYDPAERRGRTASTLLGEIIEACAMVGDRAKAAIALNLGRSLRDGALVAMGDGGNDVQMLRRAPLSIGVNGPDAARAAKIAVVTADMGCVLPILRQIIEGERDVDAIIGRAQAEVGEAAWIHRGGEHLAPESLARHRDMKRRLRGEFVTY</sequence>
<dbReference type="InterPro" id="IPR036412">
    <property type="entry name" value="HAD-like_sf"/>
</dbReference>
<dbReference type="Proteomes" id="UP000180088">
    <property type="component" value="Unassembled WGS sequence"/>
</dbReference>
<reference evidence="1 2" key="1">
    <citation type="submission" date="2016-09" db="EMBL/GenBank/DDBJ databases">
        <title>Chromobacterium muskegensis sp. nov., an insecticidal bacterium isolated from Sphagnum bogs.</title>
        <authorList>
            <person name="Sparks M.E."/>
            <person name="Blackburn M.B."/>
            <person name="Gundersen-Rindal D.E."/>
            <person name="Mitchell A."/>
            <person name="Farrar R."/>
            <person name="Kuhar D."/>
        </authorList>
    </citation>
    <scope>NUCLEOTIDE SEQUENCE [LARGE SCALE GENOMIC DNA]</scope>
    <source>
        <strain evidence="1 2">37-2</strain>
    </source>
</reference>
<evidence type="ECO:0000313" key="1">
    <source>
        <dbReference type="EMBL" id="OHX14533.1"/>
    </source>
</evidence>
<organism evidence="1 2">
    <name type="scientific">Chromobacterium sphagni</name>
    <dbReference type="NCBI Taxonomy" id="1903179"/>
    <lineage>
        <taxon>Bacteria</taxon>
        <taxon>Pseudomonadati</taxon>
        <taxon>Pseudomonadota</taxon>
        <taxon>Betaproteobacteria</taxon>
        <taxon>Neisseriales</taxon>
        <taxon>Chromobacteriaceae</taxon>
        <taxon>Chromobacterium</taxon>
    </lineage>
</organism>
<dbReference type="OrthoDB" id="8581949at2"/>
<gene>
    <name evidence="1" type="ORF">BI347_14220</name>
</gene>
<dbReference type="Gene3D" id="3.40.50.1000">
    <property type="entry name" value="HAD superfamily/HAD-like"/>
    <property type="match status" value="1"/>
</dbReference>